<dbReference type="OMA" id="SWTRTAR"/>
<feature type="compositionally biased region" description="Polar residues" evidence="1">
    <location>
        <begin position="118"/>
        <end position="140"/>
    </location>
</feature>
<sequence length="140" mass="16189">MSGHVARRARMDGGRLTSSLSHTTPRSFSWTRTPRQPNTTTMNARFSRSQSVTRARTSTEDDEEKREMAEAAYREWLKRKAAEPHTPRASPTREQICLHLKEDARHRVYNNWFHSRRFTSSPKSNGETTPTSETVLRTLS</sequence>
<evidence type="ECO:0000256" key="1">
    <source>
        <dbReference type="SAM" id="MobiDB-lite"/>
    </source>
</evidence>
<proteinExistence type="predicted"/>
<protein>
    <submittedName>
        <fullName evidence="4">Homeobox domain-containing protein</fullName>
    </submittedName>
</protein>
<dbReference type="WBParaSite" id="ACOC_0000881501-mRNA-1">
    <property type="protein sequence ID" value="ACOC_0000881501-mRNA-1"/>
    <property type="gene ID" value="ACOC_0000881501"/>
</dbReference>
<evidence type="ECO:0000313" key="4">
    <source>
        <dbReference type="WBParaSite" id="ACOC_0000881501-mRNA-1"/>
    </source>
</evidence>
<dbReference type="AlphaFoldDB" id="A0A0R3PSY4"/>
<reference evidence="4" key="1">
    <citation type="submission" date="2017-02" db="UniProtKB">
        <authorList>
            <consortium name="WormBaseParasite"/>
        </authorList>
    </citation>
    <scope>IDENTIFICATION</scope>
</reference>
<dbReference type="EMBL" id="UYYA01004206">
    <property type="protein sequence ID" value="VDM60401.1"/>
    <property type="molecule type" value="Genomic_DNA"/>
</dbReference>
<reference evidence="2 3" key="2">
    <citation type="submission" date="2018-11" db="EMBL/GenBank/DDBJ databases">
        <authorList>
            <consortium name="Pathogen Informatics"/>
        </authorList>
    </citation>
    <scope>NUCLEOTIDE SEQUENCE [LARGE SCALE GENOMIC DNA]</scope>
    <source>
        <strain evidence="2 3">Costa Rica</strain>
    </source>
</reference>
<dbReference type="OrthoDB" id="5875462at2759"/>
<keyword evidence="3" id="KW-1185">Reference proteome</keyword>
<dbReference type="Proteomes" id="UP000267027">
    <property type="component" value="Unassembled WGS sequence"/>
</dbReference>
<evidence type="ECO:0000313" key="3">
    <source>
        <dbReference type="Proteomes" id="UP000267027"/>
    </source>
</evidence>
<feature type="region of interest" description="Disordered" evidence="1">
    <location>
        <begin position="116"/>
        <end position="140"/>
    </location>
</feature>
<gene>
    <name evidence="2" type="ORF">ACOC_LOCUS8816</name>
</gene>
<evidence type="ECO:0000313" key="2">
    <source>
        <dbReference type="EMBL" id="VDM60401.1"/>
    </source>
</evidence>
<feature type="region of interest" description="Disordered" evidence="1">
    <location>
        <begin position="1"/>
        <end position="68"/>
    </location>
</feature>
<accession>A0A0R3PSY4</accession>
<name>A0A0R3PSY4_ANGCS</name>
<organism evidence="4">
    <name type="scientific">Angiostrongylus costaricensis</name>
    <name type="common">Nematode worm</name>
    <dbReference type="NCBI Taxonomy" id="334426"/>
    <lineage>
        <taxon>Eukaryota</taxon>
        <taxon>Metazoa</taxon>
        <taxon>Ecdysozoa</taxon>
        <taxon>Nematoda</taxon>
        <taxon>Chromadorea</taxon>
        <taxon>Rhabditida</taxon>
        <taxon>Rhabditina</taxon>
        <taxon>Rhabditomorpha</taxon>
        <taxon>Strongyloidea</taxon>
        <taxon>Metastrongylidae</taxon>
        <taxon>Angiostrongylus</taxon>
    </lineage>
</organism>
<feature type="compositionally biased region" description="Polar residues" evidence="1">
    <location>
        <begin position="16"/>
        <end position="56"/>
    </location>
</feature>